<dbReference type="PROSITE" id="PS50011">
    <property type="entry name" value="PROTEIN_KINASE_DOM"/>
    <property type="match status" value="1"/>
</dbReference>
<evidence type="ECO:0000313" key="4">
    <source>
        <dbReference type="Proteomes" id="UP000232323"/>
    </source>
</evidence>
<sequence length="112" mass="12801">MQVPFPAGLLSPAAQDFISLCLDKDPINRPTVQELLQHPLLKVMKRNASFRCAARRSKSFVDFLAREKQEKDRAKMEKKKQGFLGTGAGKLDDEDLDEFERQTDETEDILTF</sequence>
<dbReference type="OrthoDB" id="266718at2759"/>
<reference evidence="3 4" key="1">
    <citation type="submission" date="2017-08" db="EMBL/GenBank/DDBJ databases">
        <title>Acidophilic green algal genome provides insights into adaptation to an acidic environment.</title>
        <authorList>
            <person name="Hirooka S."/>
            <person name="Hirose Y."/>
            <person name="Kanesaki Y."/>
            <person name="Higuchi S."/>
            <person name="Fujiwara T."/>
            <person name="Onuma R."/>
            <person name="Era A."/>
            <person name="Ohbayashi R."/>
            <person name="Uzuka A."/>
            <person name="Nozaki H."/>
            <person name="Yoshikawa H."/>
            <person name="Miyagishima S.Y."/>
        </authorList>
    </citation>
    <scope>NUCLEOTIDE SEQUENCE [LARGE SCALE GENOMIC DNA]</scope>
    <source>
        <strain evidence="3 4">NIES-2499</strain>
    </source>
</reference>
<accession>A0A250X6G7</accession>
<comment type="caution">
    <text evidence="3">The sequence shown here is derived from an EMBL/GenBank/DDBJ whole genome shotgun (WGS) entry which is preliminary data.</text>
</comment>
<keyword evidence="4" id="KW-1185">Reference proteome</keyword>
<name>A0A250X6G7_9CHLO</name>
<proteinExistence type="predicted"/>
<dbReference type="SUPFAM" id="SSF56112">
    <property type="entry name" value="Protein kinase-like (PK-like)"/>
    <property type="match status" value="1"/>
</dbReference>
<organism evidence="3 4">
    <name type="scientific">Chlamydomonas eustigma</name>
    <dbReference type="NCBI Taxonomy" id="1157962"/>
    <lineage>
        <taxon>Eukaryota</taxon>
        <taxon>Viridiplantae</taxon>
        <taxon>Chlorophyta</taxon>
        <taxon>core chlorophytes</taxon>
        <taxon>Chlorophyceae</taxon>
        <taxon>CS clade</taxon>
        <taxon>Chlamydomonadales</taxon>
        <taxon>Chlamydomonadaceae</taxon>
        <taxon>Chlamydomonas</taxon>
    </lineage>
</organism>
<dbReference type="Gene3D" id="1.10.510.10">
    <property type="entry name" value="Transferase(Phosphotransferase) domain 1"/>
    <property type="match status" value="1"/>
</dbReference>
<gene>
    <name evidence="3" type="ORF">CEUSTIGMA_g5921.t1</name>
</gene>
<dbReference type="Proteomes" id="UP000232323">
    <property type="component" value="Unassembled WGS sequence"/>
</dbReference>
<dbReference type="InterPro" id="IPR011009">
    <property type="entry name" value="Kinase-like_dom_sf"/>
</dbReference>
<feature type="domain" description="Protein kinase" evidence="2">
    <location>
        <begin position="1"/>
        <end position="41"/>
    </location>
</feature>
<evidence type="ECO:0000256" key="1">
    <source>
        <dbReference type="SAM" id="MobiDB-lite"/>
    </source>
</evidence>
<protein>
    <recommendedName>
        <fullName evidence="2">Protein kinase domain-containing protein</fullName>
    </recommendedName>
</protein>
<feature type="region of interest" description="Disordered" evidence="1">
    <location>
        <begin position="71"/>
        <end position="112"/>
    </location>
</feature>
<dbReference type="GO" id="GO:0004672">
    <property type="term" value="F:protein kinase activity"/>
    <property type="evidence" value="ECO:0007669"/>
    <property type="project" value="InterPro"/>
</dbReference>
<dbReference type="GO" id="GO:0005524">
    <property type="term" value="F:ATP binding"/>
    <property type="evidence" value="ECO:0007669"/>
    <property type="project" value="InterPro"/>
</dbReference>
<evidence type="ECO:0000259" key="2">
    <source>
        <dbReference type="PROSITE" id="PS50011"/>
    </source>
</evidence>
<dbReference type="EMBL" id="BEGY01000033">
    <property type="protein sequence ID" value="GAX78482.1"/>
    <property type="molecule type" value="Genomic_DNA"/>
</dbReference>
<evidence type="ECO:0000313" key="3">
    <source>
        <dbReference type="EMBL" id="GAX78482.1"/>
    </source>
</evidence>
<dbReference type="InterPro" id="IPR000719">
    <property type="entry name" value="Prot_kinase_dom"/>
</dbReference>
<dbReference type="AlphaFoldDB" id="A0A250X6G7"/>